<evidence type="ECO:0000256" key="1">
    <source>
        <dbReference type="SAM" id="Phobius"/>
    </source>
</evidence>
<organism evidence="2">
    <name type="scientific">Homo sapiens</name>
    <name type="common">Human</name>
    <dbReference type="NCBI Taxonomy" id="9606"/>
    <lineage>
        <taxon>Eukaryota</taxon>
        <taxon>Metazoa</taxon>
        <taxon>Chordata</taxon>
        <taxon>Craniata</taxon>
        <taxon>Vertebrata</taxon>
        <taxon>Euteleostomi</taxon>
        <taxon>Mammalia</taxon>
        <taxon>Eutheria</taxon>
        <taxon>Euarchontoglires</taxon>
        <taxon>Primates</taxon>
        <taxon>Haplorrhini</taxon>
        <taxon>Catarrhini</taxon>
        <taxon>Hominidae</taxon>
        <taxon>Homo</taxon>
    </lineage>
</organism>
<feature type="transmembrane region" description="Helical" evidence="1">
    <location>
        <begin position="83"/>
        <end position="105"/>
    </location>
</feature>
<keyword evidence="1" id="KW-0472">Membrane</keyword>
<protein>
    <submittedName>
        <fullName evidence="2">cDNA FLJ27034 fis, clone SLV07984</fullName>
    </submittedName>
</protein>
<dbReference type="AlphaFoldDB" id="Q6ZNW1"/>
<sequence>MNNIMHIQFHTYTGIAARKMTRSEVAGAQAYACVVLVDIVSSPSLEVVHSSLLYMKVPVCPHPPQLSVLSNCLISVSLHSRKIMFLFSFNLCIFLMSNVCFFLFMNHLYYVYREQSVHIFCL</sequence>
<accession>Q6ZNW1</accession>
<reference evidence="2" key="1">
    <citation type="submission" date="2003-07" db="EMBL/GenBank/DDBJ databases">
        <title>NEDO human cDNA sequencing project.</title>
        <authorList>
            <person name="Kanehori K."/>
            <person name="Ishibashi T."/>
            <person name="Chiba Y."/>
            <person name="Fujimori K."/>
            <person name="Hiraoka S."/>
            <person name="Tanai H."/>
            <person name="Watanabe S."/>
            <person name="Ishida S."/>
            <person name="Ono Y."/>
            <person name="Hotuta T."/>
            <person name="Watanabe M."/>
            <person name="Suzuki Y."/>
            <person name="Hata H."/>
            <person name="Nakagawa K."/>
            <person name="Mizuno S."/>
            <person name="Morinaga M."/>
            <person name="Kawamura M."/>
            <person name="Sugiyama T."/>
            <person name="Irie R."/>
            <person name="Otsuki T."/>
            <person name="Sato H."/>
            <person name="Nishikawa T."/>
            <person name="Sugiyama A."/>
            <person name="Kawakami B."/>
            <person name="Nagai K."/>
            <person name="Isogai T."/>
            <person name="Sugano S."/>
        </authorList>
    </citation>
    <scope>NUCLEOTIDE SEQUENCE</scope>
    <source>
        <tissue evidence="2">Salivary gland</tissue>
    </source>
</reference>
<dbReference type="EMBL" id="AK130544">
    <property type="protein sequence ID" value="BAC85376.1"/>
    <property type="molecule type" value="mRNA"/>
</dbReference>
<proteinExistence type="evidence at transcript level"/>
<evidence type="ECO:0000313" key="2">
    <source>
        <dbReference type="EMBL" id="BAC85376.1"/>
    </source>
</evidence>
<keyword evidence="1" id="KW-0812">Transmembrane</keyword>
<name>Q6ZNW1_HUMAN</name>
<keyword evidence="1" id="KW-1133">Transmembrane helix</keyword>